<reference evidence="2" key="1">
    <citation type="journal article" date="2014" name="Int. J. Syst. Evol. Microbiol.">
        <title>Complete genome sequence of Corynebacterium casei LMG S-19264T (=DSM 44701T), isolated from a smear-ripened cheese.</title>
        <authorList>
            <consortium name="US DOE Joint Genome Institute (JGI-PGF)"/>
            <person name="Walter F."/>
            <person name="Albersmeier A."/>
            <person name="Kalinowski J."/>
            <person name="Ruckert C."/>
        </authorList>
    </citation>
    <scope>NUCLEOTIDE SEQUENCE</scope>
    <source>
        <strain evidence="2">CGMCC 1.15290</strain>
    </source>
</reference>
<dbReference type="InterPro" id="IPR041698">
    <property type="entry name" value="Methyltransf_25"/>
</dbReference>
<reference evidence="2" key="2">
    <citation type="submission" date="2020-09" db="EMBL/GenBank/DDBJ databases">
        <authorList>
            <person name="Sun Q."/>
            <person name="Zhou Y."/>
        </authorList>
    </citation>
    <scope>NUCLEOTIDE SEQUENCE</scope>
    <source>
        <strain evidence="2">CGMCC 1.15290</strain>
    </source>
</reference>
<dbReference type="Gene3D" id="3.40.50.150">
    <property type="entry name" value="Vaccinia Virus protein VP39"/>
    <property type="match status" value="1"/>
</dbReference>
<dbReference type="CDD" id="cd02440">
    <property type="entry name" value="AdoMet_MTases"/>
    <property type="match status" value="1"/>
</dbReference>
<dbReference type="InterPro" id="IPR029063">
    <property type="entry name" value="SAM-dependent_MTases_sf"/>
</dbReference>
<dbReference type="Proteomes" id="UP000627292">
    <property type="component" value="Unassembled WGS sequence"/>
</dbReference>
<comment type="caution">
    <text evidence="2">The sequence shown here is derived from an EMBL/GenBank/DDBJ whole genome shotgun (WGS) entry which is preliminary data.</text>
</comment>
<dbReference type="EMBL" id="BMIB01000001">
    <property type="protein sequence ID" value="GGH59703.1"/>
    <property type="molecule type" value="Genomic_DNA"/>
</dbReference>
<sequence length="244" mass="28750">MNAQMKLYWDTYFEHYNTHALVRKSPNYLREYEDDLAEGQIMELGCGQSNYCIEYCQSGRTVFAIDNDQEQLAMLQERITKLSPENINNLKLLNATILQDPLPDEIFSVVIISNLLHFFSIDDCKKIIEQIVPRTKSGSIILVSVHSDKHYANNPNDPHNNNYFKHYFTENDLTTLFDEKIFEMTFLADIQKKLPKIEIEIIDKWLDKVLNQMKVIDKKLRQVYKNGYLNDKQESDRVAIFKRK</sequence>
<evidence type="ECO:0000313" key="3">
    <source>
        <dbReference type="Proteomes" id="UP000627292"/>
    </source>
</evidence>
<keyword evidence="3" id="KW-1185">Reference proteome</keyword>
<evidence type="ECO:0000313" key="2">
    <source>
        <dbReference type="EMBL" id="GGH59703.1"/>
    </source>
</evidence>
<name>A0A917MRW4_9BACT</name>
<protein>
    <recommendedName>
        <fullName evidence="1">Methyltransferase domain-containing protein</fullName>
    </recommendedName>
</protein>
<organism evidence="2 3">
    <name type="scientific">Filimonas zeae</name>
    <dbReference type="NCBI Taxonomy" id="1737353"/>
    <lineage>
        <taxon>Bacteria</taxon>
        <taxon>Pseudomonadati</taxon>
        <taxon>Bacteroidota</taxon>
        <taxon>Chitinophagia</taxon>
        <taxon>Chitinophagales</taxon>
        <taxon>Chitinophagaceae</taxon>
        <taxon>Filimonas</taxon>
    </lineage>
</organism>
<evidence type="ECO:0000259" key="1">
    <source>
        <dbReference type="Pfam" id="PF13649"/>
    </source>
</evidence>
<feature type="domain" description="Methyltransferase" evidence="1">
    <location>
        <begin position="41"/>
        <end position="137"/>
    </location>
</feature>
<proteinExistence type="predicted"/>
<gene>
    <name evidence="2" type="ORF">GCM10011379_06770</name>
</gene>
<dbReference type="SUPFAM" id="SSF53335">
    <property type="entry name" value="S-adenosyl-L-methionine-dependent methyltransferases"/>
    <property type="match status" value="1"/>
</dbReference>
<dbReference type="Pfam" id="PF13649">
    <property type="entry name" value="Methyltransf_25"/>
    <property type="match status" value="1"/>
</dbReference>
<dbReference type="RefSeq" id="WP_188950565.1">
    <property type="nucleotide sequence ID" value="NZ_BMIB01000001.1"/>
</dbReference>
<dbReference type="AlphaFoldDB" id="A0A917MRW4"/>
<accession>A0A917MRW4</accession>